<keyword evidence="11" id="KW-0503">Monooxygenase</keyword>
<dbReference type="GO" id="GO:0008392">
    <property type="term" value="F:arachidonate epoxygenase activity"/>
    <property type="evidence" value="ECO:0007669"/>
    <property type="project" value="TreeGrafter"/>
</dbReference>
<keyword evidence="9" id="KW-0560">Oxidoreductase</keyword>
<keyword evidence="12" id="KW-0472">Membrane</keyword>
<evidence type="ECO:0000256" key="7">
    <source>
        <dbReference type="ARBA" id="ARBA00022824"/>
    </source>
</evidence>
<comment type="cofactor">
    <cofactor evidence="1">
        <name>heme</name>
        <dbReference type="ChEBI" id="CHEBI:30413"/>
    </cofactor>
</comment>
<evidence type="ECO:0000256" key="9">
    <source>
        <dbReference type="ARBA" id="ARBA00023002"/>
    </source>
</evidence>
<dbReference type="GO" id="GO:0005506">
    <property type="term" value="F:iron ion binding"/>
    <property type="evidence" value="ECO:0007669"/>
    <property type="project" value="InterPro"/>
</dbReference>
<dbReference type="PRINTS" id="PR00463">
    <property type="entry name" value="EP450I"/>
</dbReference>
<evidence type="ECO:0000256" key="8">
    <source>
        <dbReference type="ARBA" id="ARBA00022848"/>
    </source>
</evidence>
<dbReference type="GO" id="GO:0005789">
    <property type="term" value="C:endoplasmic reticulum membrane"/>
    <property type="evidence" value="ECO:0007669"/>
    <property type="project" value="UniProtKB-SubCell"/>
</dbReference>
<comment type="similarity">
    <text evidence="4">Belongs to the cytochrome P450 family.</text>
</comment>
<accession>A0A151MW41</accession>
<dbReference type="FunFam" id="1.10.630.10:FF:000238">
    <property type="entry name" value="Cytochrome P450 2A6"/>
    <property type="match status" value="2"/>
</dbReference>
<dbReference type="PANTHER" id="PTHR24300:SF180">
    <property type="entry name" value="CYTOCHROME P450 2A6"/>
    <property type="match status" value="1"/>
</dbReference>
<dbReference type="EMBL" id="AKHW03004804">
    <property type="protein sequence ID" value="KYO28720.1"/>
    <property type="molecule type" value="Genomic_DNA"/>
</dbReference>
<evidence type="ECO:0000256" key="10">
    <source>
        <dbReference type="ARBA" id="ARBA00023004"/>
    </source>
</evidence>
<keyword evidence="14" id="KW-1185">Reference proteome</keyword>
<dbReference type="InterPro" id="IPR036396">
    <property type="entry name" value="Cyt_P450_sf"/>
</dbReference>
<dbReference type="AlphaFoldDB" id="A0A151MW41"/>
<dbReference type="InterPro" id="IPR001128">
    <property type="entry name" value="Cyt_P450"/>
</dbReference>
<dbReference type="InterPro" id="IPR002401">
    <property type="entry name" value="Cyt_P450_E_grp-I"/>
</dbReference>
<gene>
    <name evidence="13" type="ORF">Y1Q_0005914</name>
</gene>
<dbReference type="GO" id="GO:0016712">
    <property type="term" value="F:oxidoreductase activity, acting on paired donors, with incorporation or reduction of molecular oxygen, reduced flavin or flavoprotein as one donor, and incorporation of one atom of oxygen"/>
    <property type="evidence" value="ECO:0007669"/>
    <property type="project" value="TreeGrafter"/>
</dbReference>
<comment type="subcellular location">
    <subcellularLocation>
        <location evidence="3">Endoplasmic reticulum membrane</location>
        <topology evidence="3">Peripheral membrane protein</topology>
    </subcellularLocation>
    <subcellularLocation>
        <location evidence="2">Microsome membrane</location>
        <topology evidence="2">Peripheral membrane protein</topology>
    </subcellularLocation>
</comment>
<evidence type="ECO:0000256" key="1">
    <source>
        <dbReference type="ARBA" id="ARBA00001971"/>
    </source>
</evidence>
<dbReference type="Proteomes" id="UP000050525">
    <property type="component" value="Unassembled WGS sequence"/>
</dbReference>
<dbReference type="PANTHER" id="PTHR24300">
    <property type="entry name" value="CYTOCHROME P450 508A4-RELATED"/>
    <property type="match status" value="1"/>
</dbReference>
<comment type="caution">
    <text evidence="13">The sequence shown here is derived from an EMBL/GenBank/DDBJ whole genome shotgun (WGS) entry which is preliminary data.</text>
</comment>
<organism evidence="13 14">
    <name type="scientific">Alligator mississippiensis</name>
    <name type="common">American alligator</name>
    <dbReference type="NCBI Taxonomy" id="8496"/>
    <lineage>
        <taxon>Eukaryota</taxon>
        <taxon>Metazoa</taxon>
        <taxon>Chordata</taxon>
        <taxon>Craniata</taxon>
        <taxon>Vertebrata</taxon>
        <taxon>Euteleostomi</taxon>
        <taxon>Archelosauria</taxon>
        <taxon>Archosauria</taxon>
        <taxon>Crocodylia</taxon>
        <taxon>Alligatoridae</taxon>
        <taxon>Alligatorinae</taxon>
        <taxon>Alligator</taxon>
    </lineage>
</organism>
<sequence>MPPGPMPLPLIGNLLQVDTRNVLKSFLKLSKKYGPVYTIHLGPRRVVVLCGYQAVKEALLDQDEEFGGRGEQATFDWLFQGYGVAFTNGERARQMRRFSIMTLRNFGVGKKGIEERILDEAQYLLGVLRDTKGLPFDLTYILSRTVSNVISSIIFGDRFDYEDKEFHSLLYMMLESLRFTSTSWGQLYDMFPGIMNYLPGPQHKALKLLAGLEKYMEKKVKANEETLDPNSPRDFIDCFLIKMHQVLGGGLQRSTNVSAEKIHEEIDRVIGRNRSPRIEDRSRMPYTDAVIHECQRFCDILPLGVSRRTTTQTHFRGYTIPQMAGKLGKHLVMVPCSYWDVKKALLDQGEEFGGHLRLALQGLWCDLHQRGAGKRYCFGEMLARMELFLFVTSILQHFRFESPIDCQDLDISPKLMQGRSKMPPGPMPLPLVGNLLHVGTKNVFKALMKLSKKYGPIYTIQLGTRRVVVLCGYRAVKEALLDQGEEFGGRGKQATFDFLFKGYGVAFSNGERARQLRRFSITTLRNFGVGKRSIEERILDEAQYLLGALHDTKGLPFDPTYILSRSVSNVISSVLFGDRFDYEDKEFLSLLYMVLETFRFTSTSWGQLYDMFPGIMNYLPGPQHKSFKLLAGLEKYMEKKVKANEETLDPNSPRDFIDCFLIKMHQRSTNVSAEKIHQEIDQVIGRNRSPSIEDRSCMPYTDAVIHECQRFCNILPLGLSRQTTKDTQFCGYNIPQV</sequence>
<dbReference type="InterPro" id="IPR050182">
    <property type="entry name" value="Cytochrome_P450_fam2"/>
</dbReference>
<keyword evidence="10" id="KW-0408">Iron</keyword>
<evidence type="ECO:0000313" key="14">
    <source>
        <dbReference type="Proteomes" id="UP000050525"/>
    </source>
</evidence>
<dbReference type="STRING" id="8496.A0A151MW41"/>
<evidence type="ECO:0000256" key="12">
    <source>
        <dbReference type="ARBA" id="ARBA00023136"/>
    </source>
</evidence>
<keyword evidence="7" id="KW-0256">Endoplasmic reticulum</keyword>
<dbReference type="GO" id="GO:0019373">
    <property type="term" value="P:epoxygenase P450 pathway"/>
    <property type="evidence" value="ECO:0007669"/>
    <property type="project" value="TreeGrafter"/>
</dbReference>
<evidence type="ECO:0000256" key="6">
    <source>
        <dbReference type="ARBA" id="ARBA00022723"/>
    </source>
</evidence>
<dbReference type="Gene3D" id="1.10.630.10">
    <property type="entry name" value="Cytochrome P450"/>
    <property type="match status" value="5"/>
</dbReference>
<name>A0A151MW41_ALLMI</name>
<keyword evidence="5" id="KW-0349">Heme</keyword>
<evidence type="ECO:0000256" key="3">
    <source>
        <dbReference type="ARBA" id="ARBA00004406"/>
    </source>
</evidence>
<proteinExistence type="inferred from homology"/>
<keyword evidence="8" id="KW-0492">Microsome</keyword>
<dbReference type="GO" id="GO:0006805">
    <property type="term" value="P:xenobiotic metabolic process"/>
    <property type="evidence" value="ECO:0007669"/>
    <property type="project" value="TreeGrafter"/>
</dbReference>
<keyword evidence="6" id="KW-0479">Metal-binding</keyword>
<evidence type="ECO:0000256" key="2">
    <source>
        <dbReference type="ARBA" id="ARBA00004174"/>
    </source>
</evidence>
<evidence type="ECO:0000256" key="4">
    <source>
        <dbReference type="ARBA" id="ARBA00010617"/>
    </source>
</evidence>
<protein>
    <submittedName>
        <fullName evidence="13">Cytochrome P450 2A13-like</fullName>
    </submittedName>
</protein>
<dbReference type="Pfam" id="PF00067">
    <property type="entry name" value="p450"/>
    <property type="match status" value="5"/>
</dbReference>
<evidence type="ECO:0000256" key="11">
    <source>
        <dbReference type="ARBA" id="ARBA00023033"/>
    </source>
</evidence>
<dbReference type="GO" id="GO:0020037">
    <property type="term" value="F:heme binding"/>
    <property type="evidence" value="ECO:0007669"/>
    <property type="project" value="InterPro"/>
</dbReference>
<dbReference type="SUPFAM" id="SSF48264">
    <property type="entry name" value="Cytochrome P450"/>
    <property type="match status" value="2"/>
</dbReference>
<evidence type="ECO:0000313" key="13">
    <source>
        <dbReference type="EMBL" id="KYO28720.1"/>
    </source>
</evidence>
<evidence type="ECO:0000256" key="5">
    <source>
        <dbReference type="ARBA" id="ARBA00022617"/>
    </source>
</evidence>
<reference evidence="13 14" key="1">
    <citation type="journal article" date="2012" name="Genome Biol.">
        <title>Sequencing three crocodilian genomes to illuminate the evolution of archosaurs and amniotes.</title>
        <authorList>
            <person name="St John J.A."/>
            <person name="Braun E.L."/>
            <person name="Isberg S.R."/>
            <person name="Miles L.G."/>
            <person name="Chong A.Y."/>
            <person name="Gongora J."/>
            <person name="Dalzell P."/>
            <person name="Moran C."/>
            <person name="Bed'hom B."/>
            <person name="Abzhanov A."/>
            <person name="Burgess S.C."/>
            <person name="Cooksey A.M."/>
            <person name="Castoe T.A."/>
            <person name="Crawford N.G."/>
            <person name="Densmore L.D."/>
            <person name="Drew J.C."/>
            <person name="Edwards S.V."/>
            <person name="Faircloth B.C."/>
            <person name="Fujita M.K."/>
            <person name="Greenwold M.J."/>
            <person name="Hoffmann F.G."/>
            <person name="Howard J.M."/>
            <person name="Iguchi T."/>
            <person name="Janes D.E."/>
            <person name="Khan S.Y."/>
            <person name="Kohno S."/>
            <person name="de Koning A.J."/>
            <person name="Lance S.L."/>
            <person name="McCarthy F.M."/>
            <person name="McCormack J.E."/>
            <person name="Merchant M.E."/>
            <person name="Peterson D.G."/>
            <person name="Pollock D.D."/>
            <person name="Pourmand N."/>
            <person name="Raney B.J."/>
            <person name="Roessler K.A."/>
            <person name="Sanford J.R."/>
            <person name="Sawyer R.H."/>
            <person name="Schmidt C.J."/>
            <person name="Triplett E.W."/>
            <person name="Tuberville T.D."/>
            <person name="Venegas-Anaya M."/>
            <person name="Howard J.T."/>
            <person name="Jarvis E.D."/>
            <person name="Guillette L.J.Jr."/>
            <person name="Glenn T.C."/>
            <person name="Green R.E."/>
            <person name="Ray D.A."/>
        </authorList>
    </citation>
    <scope>NUCLEOTIDE SEQUENCE [LARGE SCALE GENOMIC DNA]</scope>
    <source>
        <strain evidence="13">KSC_2009_1</strain>
    </source>
</reference>